<proteinExistence type="predicted"/>
<sequence>MTDWLLSFARIPSETTGHVLWLTADRARGAIRWTARRLLVGAFVLAVGALTVLGVVQWNSSLNPQQGYPGPCEVDLTGGTEVRTRVQVEVRDSGYPRVITEQVVRIPSGTPDVERFLLHDGDPLRQSAFGCVFHVEKALTEARDAPPRLVRSKEFVEISDRVHVDVFGPGTSWAGATEIQVDDTGGWSLSVVPPQGLAASPWEVEVSAPEGWLSSPTPWESAGIEFDHVRWSGVVPEKIGGRLSVRVRPGFVTKWTLIASSPSWRPWNRGADALGALAFAAVALCFLGLRRRQFEPTSRRTARRAMWALALFTSAIEGLNIHAAVLEAHAASTRSTISWWQVDWYVNVGFAALLTLLALMWWLPRGVAAFTAIAMFGTSWAILLVAGSPEGLNDHDPALTGVLDVFLAFTSTLVLAMAVGKAAHVLLGNGAPRTAPRRLWIGGALVAAVLVVERYATAYVNLARHEWLGTRHAVNLTAVYRAHPWELAIESLWLVLGLSALALWHFIRRAWFEPIGSPARTAAVVVLAVGPLWWSVWLLGWWLPAGALVLWGVLGFAPLFEKVWPPVLHRAGTGPNFTVARLRSRARRWYRNRTRGSSPSPIDVVLAAGPTGRPRGNMTAAMRFCLVPASMAGTGMLAAGWISTPLFGLNQEDSVLLRVVGDVFWEAAKWVLGAAALGLAWQHLPGRRGVVKVLPGIALYSLLPLATFVVDVVTDGVHNWFFVAQVAAFALVGVYVALRMDKASLDSVRAHEPVGEKPRRMLSAYGLENFPANITTLLTPAIAVLAIWSAVQGGDVTYPTVNPAQPPHGGQIQTVGR</sequence>
<dbReference type="Proteomes" id="UP001595833">
    <property type="component" value="Unassembled WGS sequence"/>
</dbReference>
<protein>
    <submittedName>
        <fullName evidence="2">DUF6185 family protein</fullName>
    </submittedName>
</protein>
<feature type="transmembrane region" description="Helical" evidence="1">
    <location>
        <begin position="344"/>
        <end position="362"/>
    </location>
</feature>
<feature type="transmembrane region" description="Helical" evidence="1">
    <location>
        <begin position="38"/>
        <end position="58"/>
    </location>
</feature>
<feature type="transmembrane region" description="Helical" evidence="1">
    <location>
        <begin position="406"/>
        <end position="427"/>
    </location>
</feature>
<keyword evidence="1" id="KW-0472">Membrane</keyword>
<evidence type="ECO:0000313" key="3">
    <source>
        <dbReference type="Proteomes" id="UP001595833"/>
    </source>
</evidence>
<gene>
    <name evidence="2" type="ORF">ACFPFM_42365</name>
</gene>
<feature type="transmembrane region" description="Helical" evidence="1">
    <location>
        <begin position="270"/>
        <end position="289"/>
    </location>
</feature>
<reference evidence="3" key="1">
    <citation type="journal article" date="2019" name="Int. J. Syst. Evol. Microbiol.">
        <title>The Global Catalogue of Microorganisms (GCM) 10K type strain sequencing project: providing services to taxonomists for standard genome sequencing and annotation.</title>
        <authorList>
            <consortium name="The Broad Institute Genomics Platform"/>
            <consortium name="The Broad Institute Genome Sequencing Center for Infectious Disease"/>
            <person name="Wu L."/>
            <person name="Ma J."/>
        </authorList>
    </citation>
    <scope>NUCLEOTIDE SEQUENCE [LARGE SCALE GENOMIC DNA]</scope>
    <source>
        <strain evidence="3">KCTC 12848</strain>
    </source>
</reference>
<feature type="transmembrane region" description="Helical" evidence="1">
    <location>
        <begin position="770"/>
        <end position="791"/>
    </location>
</feature>
<name>A0ABV9YFA7_9PSEU</name>
<dbReference type="EMBL" id="JBHSJB010000053">
    <property type="protein sequence ID" value="MFC5060397.1"/>
    <property type="molecule type" value="Genomic_DNA"/>
</dbReference>
<evidence type="ECO:0000256" key="1">
    <source>
        <dbReference type="SAM" id="Phobius"/>
    </source>
</evidence>
<dbReference type="RefSeq" id="WP_344037367.1">
    <property type="nucleotide sequence ID" value="NZ_BAAAKE010000007.1"/>
</dbReference>
<feature type="transmembrane region" description="Helical" evidence="1">
    <location>
        <begin position="720"/>
        <end position="738"/>
    </location>
</feature>
<feature type="transmembrane region" description="Helical" evidence="1">
    <location>
        <begin position="542"/>
        <end position="560"/>
    </location>
</feature>
<accession>A0ABV9YFA7</accession>
<keyword evidence="1" id="KW-0812">Transmembrane</keyword>
<feature type="transmembrane region" description="Helical" evidence="1">
    <location>
        <begin position="519"/>
        <end position="536"/>
    </location>
</feature>
<keyword evidence="1" id="KW-1133">Transmembrane helix</keyword>
<keyword evidence="3" id="KW-1185">Reference proteome</keyword>
<feature type="transmembrane region" description="Helical" evidence="1">
    <location>
        <begin position="439"/>
        <end position="457"/>
    </location>
</feature>
<feature type="transmembrane region" description="Helical" evidence="1">
    <location>
        <begin position="487"/>
        <end position="507"/>
    </location>
</feature>
<organism evidence="2 3">
    <name type="scientific">Saccharothrix xinjiangensis</name>
    <dbReference type="NCBI Taxonomy" id="204798"/>
    <lineage>
        <taxon>Bacteria</taxon>
        <taxon>Bacillati</taxon>
        <taxon>Actinomycetota</taxon>
        <taxon>Actinomycetes</taxon>
        <taxon>Pseudonocardiales</taxon>
        <taxon>Pseudonocardiaceae</taxon>
        <taxon>Saccharothrix</taxon>
    </lineage>
</organism>
<feature type="transmembrane region" description="Helical" evidence="1">
    <location>
        <begin position="693"/>
        <end position="714"/>
    </location>
</feature>
<dbReference type="InterPro" id="IPR046176">
    <property type="entry name" value="DUF6185"/>
</dbReference>
<feature type="transmembrane region" description="Helical" evidence="1">
    <location>
        <begin position="367"/>
        <end position="386"/>
    </location>
</feature>
<feature type="transmembrane region" description="Helical" evidence="1">
    <location>
        <begin position="305"/>
        <end position="324"/>
    </location>
</feature>
<evidence type="ECO:0000313" key="2">
    <source>
        <dbReference type="EMBL" id="MFC5060397.1"/>
    </source>
</evidence>
<feature type="transmembrane region" description="Helical" evidence="1">
    <location>
        <begin position="663"/>
        <end position="681"/>
    </location>
</feature>
<dbReference type="Pfam" id="PF19683">
    <property type="entry name" value="DUF6185"/>
    <property type="match status" value="2"/>
</dbReference>
<comment type="caution">
    <text evidence="2">The sequence shown here is derived from an EMBL/GenBank/DDBJ whole genome shotgun (WGS) entry which is preliminary data.</text>
</comment>
<feature type="transmembrane region" description="Helical" evidence="1">
    <location>
        <begin position="624"/>
        <end position="643"/>
    </location>
</feature>